<dbReference type="PANTHER" id="PTHR11544">
    <property type="entry name" value="COLD SHOCK DOMAIN CONTAINING PROTEINS"/>
    <property type="match status" value="1"/>
</dbReference>
<feature type="compositionally biased region" description="Polar residues" evidence="1">
    <location>
        <begin position="302"/>
        <end position="313"/>
    </location>
</feature>
<dbReference type="PROSITE" id="PS00352">
    <property type="entry name" value="CSD_1"/>
    <property type="match status" value="1"/>
</dbReference>
<dbReference type="AlphaFoldDB" id="A0A8I6TK99"/>
<dbReference type="SUPFAM" id="SSF50249">
    <property type="entry name" value="Nucleic acid-binding proteins"/>
    <property type="match status" value="1"/>
</dbReference>
<accession>A0A8I6TK99</accession>
<feature type="compositionally biased region" description="Basic and acidic residues" evidence="1">
    <location>
        <begin position="280"/>
        <end position="298"/>
    </location>
</feature>
<dbReference type="GeneID" id="106673275"/>
<dbReference type="Proteomes" id="UP000494040">
    <property type="component" value="Unassembled WGS sequence"/>
</dbReference>
<dbReference type="FunFam" id="2.40.50.140:FF:000274">
    <property type="entry name" value="Mitochondrial RNA binding protein"/>
    <property type="match status" value="1"/>
</dbReference>
<dbReference type="SMART" id="SM00357">
    <property type="entry name" value="CSP"/>
    <property type="match status" value="1"/>
</dbReference>
<evidence type="ECO:0000313" key="4">
    <source>
        <dbReference type="Proteomes" id="UP000494040"/>
    </source>
</evidence>
<feature type="region of interest" description="Disordered" evidence="1">
    <location>
        <begin position="1"/>
        <end position="24"/>
    </location>
</feature>
<dbReference type="Pfam" id="PF00313">
    <property type="entry name" value="CSD"/>
    <property type="match status" value="1"/>
</dbReference>
<dbReference type="InterPro" id="IPR012340">
    <property type="entry name" value="NA-bd_OB-fold"/>
</dbReference>
<keyword evidence="4" id="KW-1185">Reference proteome</keyword>
<feature type="compositionally biased region" description="Polar residues" evidence="1">
    <location>
        <begin position="1"/>
        <end position="18"/>
    </location>
</feature>
<dbReference type="CTD" id="39377"/>
<feature type="compositionally biased region" description="Basic residues" evidence="1">
    <location>
        <begin position="258"/>
        <end position="272"/>
    </location>
</feature>
<evidence type="ECO:0000313" key="3">
    <source>
        <dbReference type="EnsemblMetazoa" id="XP_024083091.1"/>
    </source>
</evidence>
<dbReference type="RefSeq" id="XP_024083091.1">
    <property type="nucleotide sequence ID" value="XM_024227323.1"/>
</dbReference>
<dbReference type="OrthoDB" id="203339at2759"/>
<dbReference type="CDD" id="cd04458">
    <property type="entry name" value="CSP_CDS"/>
    <property type="match status" value="1"/>
</dbReference>
<feature type="compositionally biased region" description="Basic and acidic residues" evidence="1">
    <location>
        <begin position="239"/>
        <end position="257"/>
    </location>
</feature>
<feature type="region of interest" description="Disordered" evidence="1">
    <location>
        <begin position="127"/>
        <end position="313"/>
    </location>
</feature>
<dbReference type="InterPro" id="IPR050181">
    <property type="entry name" value="Cold_shock_domain"/>
</dbReference>
<dbReference type="InterPro" id="IPR002059">
    <property type="entry name" value="CSP_DNA-bd"/>
</dbReference>
<proteinExistence type="predicted"/>
<protein>
    <recommendedName>
        <fullName evidence="2">CSD domain-containing protein</fullName>
    </recommendedName>
</protein>
<dbReference type="InterPro" id="IPR011129">
    <property type="entry name" value="CSD"/>
</dbReference>
<feature type="region of interest" description="Disordered" evidence="1">
    <location>
        <begin position="98"/>
        <end position="117"/>
    </location>
</feature>
<dbReference type="InterPro" id="IPR019844">
    <property type="entry name" value="CSD_CS"/>
</dbReference>
<evidence type="ECO:0000259" key="2">
    <source>
        <dbReference type="PROSITE" id="PS51857"/>
    </source>
</evidence>
<reference evidence="3" key="1">
    <citation type="submission" date="2022-01" db="UniProtKB">
        <authorList>
            <consortium name="EnsemblMetazoa"/>
        </authorList>
    </citation>
    <scope>IDENTIFICATION</scope>
</reference>
<organism evidence="3 4">
    <name type="scientific">Cimex lectularius</name>
    <name type="common">Bed bug</name>
    <name type="synonym">Acanthia lectularia</name>
    <dbReference type="NCBI Taxonomy" id="79782"/>
    <lineage>
        <taxon>Eukaryota</taxon>
        <taxon>Metazoa</taxon>
        <taxon>Ecdysozoa</taxon>
        <taxon>Arthropoda</taxon>
        <taxon>Hexapoda</taxon>
        <taxon>Insecta</taxon>
        <taxon>Pterygota</taxon>
        <taxon>Neoptera</taxon>
        <taxon>Paraneoptera</taxon>
        <taxon>Hemiptera</taxon>
        <taxon>Heteroptera</taxon>
        <taxon>Panheteroptera</taxon>
        <taxon>Cimicomorpha</taxon>
        <taxon>Cimicidae</taxon>
        <taxon>Cimex</taxon>
    </lineage>
</organism>
<feature type="compositionally biased region" description="Gly residues" evidence="1">
    <location>
        <begin position="197"/>
        <end position="210"/>
    </location>
</feature>
<dbReference type="EnsemblMetazoa" id="XM_024227323.1">
    <property type="protein sequence ID" value="XP_024083091.1"/>
    <property type="gene ID" value="LOC106673275"/>
</dbReference>
<evidence type="ECO:0000256" key="1">
    <source>
        <dbReference type="SAM" id="MobiDB-lite"/>
    </source>
</evidence>
<dbReference type="PROSITE" id="PS51857">
    <property type="entry name" value="CSD_2"/>
    <property type="match status" value="1"/>
</dbReference>
<dbReference type="PRINTS" id="PR00050">
    <property type="entry name" value="COLDSHOCK"/>
</dbReference>
<dbReference type="GO" id="GO:0003676">
    <property type="term" value="F:nucleic acid binding"/>
    <property type="evidence" value="ECO:0007669"/>
    <property type="project" value="InterPro"/>
</dbReference>
<feature type="domain" description="CSD" evidence="2">
    <location>
        <begin position="36"/>
        <end position="105"/>
    </location>
</feature>
<sequence length="313" mass="33304">MVVVNIQSEENSGGQTDKTPAAAENKGQVKPFMALKVTGTVKWFNVKSGYGFINRNDTGDDVFVHQSAIAKNNPKKVVRSVGDGETVEFDVVAGEKGNEAANVTGPGGEAVKGSPYAANRRGYHRQWYYRSPRTRPVRSQKDGDEGGEEDDANRDNKQRKFRNKRFLSGGAGYYRGRPGVNDKNGEKGEAGGDEVGAEGGAGGGGSGGRGRGGRGRRSRYPGFRGGRGGGKNNAQSDGDPSKDISGENNQERGERGGRGGRGRGRPRYRRPNRSLSSADKQPKSDDAAKPEAKAEPAKEISQAVQNTTDESAA</sequence>
<name>A0A8I6TK99_CIMLE</name>
<dbReference type="Gene3D" id="2.40.50.140">
    <property type="entry name" value="Nucleic acid-binding proteins"/>
    <property type="match status" value="1"/>
</dbReference>